<keyword evidence="3" id="KW-0028">Amino-acid biosynthesis</keyword>
<reference evidence="6" key="3">
    <citation type="submission" date="2018-10" db="EMBL/GenBank/DDBJ databases">
        <authorList>
            <person name="Whitman W."/>
            <person name="Huntemann M."/>
            <person name="Clum A."/>
            <person name="Pillay M."/>
            <person name="Palaniappan K."/>
            <person name="Varghese N."/>
            <person name="Mikhailova N."/>
            <person name="Stamatis D."/>
            <person name="Reddy T."/>
            <person name="Daum C."/>
            <person name="Shapiro N."/>
            <person name="Ivanova N."/>
            <person name="Kyrpides N."/>
            <person name="Woyke T."/>
        </authorList>
    </citation>
    <scope>NUCLEOTIDE SEQUENCE</scope>
    <source>
        <strain evidence="6">CGMCC 1.10124</strain>
    </source>
</reference>
<dbReference type="Proteomes" id="UP000277326">
    <property type="component" value="Unassembled WGS sequence"/>
</dbReference>
<comment type="function">
    <text evidence="3">Catalyzes the stereoinversion of LL-2,6-diaminopimelate (L,L-DAP) to meso-diaminopimelate (meso-DAP), a precursor of L-lysine.</text>
</comment>
<keyword evidence="2 3" id="KW-0413">Isomerase</keyword>
<dbReference type="EMBL" id="CP034145">
    <property type="protein sequence ID" value="AZH25588.1"/>
    <property type="molecule type" value="Genomic_DNA"/>
</dbReference>
<evidence type="ECO:0000256" key="1">
    <source>
        <dbReference type="ARBA" id="ARBA00010219"/>
    </source>
</evidence>
<comment type="caution">
    <text evidence="3">Lacks conserved residue(s) required for the propagation of feature annotation.</text>
</comment>
<sequence>MTGTTVTAEKYHGTENDFLVLPADAPVPDRAAFAKTHCDRETGVGGERTGADGVLFLDLDPSASPVRVTMTLVQPDGSIAEMCGNGARVTAVWAARATGASEVVIETPAGDRHAVVQSEGVTVEMGRPSFDPADVPLAHDADGPLIETDVEGLTVTAVNTGVPHAVAFVDDVDAVDLETVAPPVRHADVFPEGANVTLASRASLGDAREGAPGAPAAFRQRTFERGVEGETLACGTGAVAVVAAAKRTGRLDTEGPVRVSPPGGDLVIVVPDDGPATLTGPVEREFEVDLEVPAS</sequence>
<comment type="subunit">
    <text evidence="3">Homodimer.</text>
</comment>
<dbReference type="Pfam" id="PF01678">
    <property type="entry name" value="DAP_epimerase"/>
    <property type="match status" value="2"/>
</dbReference>
<dbReference type="GO" id="GO:0005829">
    <property type="term" value="C:cytosol"/>
    <property type="evidence" value="ECO:0007669"/>
    <property type="project" value="TreeGrafter"/>
</dbReference>
<feature type="binding site" evidence="3">
    <location>
        <position position="195"/>
    </location>
    <ligand>
        <name>substrate</name>
    </ligand>
</feature>
<comment type="catalytic activity">
    <reaction evidence="3">
        <text>(2S,6S)-2,6-diaminopimelate = meso-2,6-diaminopimelate</text>
        <dbReference type="Rhea" id="RHEA:15393"/>
        <dbReference type="ChEBI" id="CHEBI:57609"/>
        <dbReference type="ChEBI" id="CHEBI:57791"/>
        <dbReference type="EC" id="5.1.1.7"/>
    </reaction>
</comment>
<evidence type="ECO:0000313" key="7">
    <source>
        <dbReference type="Proteomes" id="UP000277326"/>
    </source>
</evidence>
<dbReference type="GeneID" id="38471505"/>
<keyword evidence="3" id="KW-0963">Cytoplasm</keyword>
<feature type="binding site" evidence="3">
    <location>
        <position position="16"/>
    </location>
    <ligand>
        <name>substrate</name>
    </ligand>
</feature>
<keyword evidence="8" id="KW-1185">Reference proteome</keyword>
<feature type="binding site" evidence="3">
    <location>
        <begin position="84"/>
        <end position="85"/>
    </location>
    <ligand>
        <name>substrate</name>
    </ligand>
</feature>
<dbReference type="EMBL" id="REFS01000001">
    <property type="protein sequence ID" value="RMB25309.1"/>
    <property type="molecule type" value="Genomic_DNA"/>
</dbReference>
<feature type="site" description="Could be important to modulate the pK values of the two catalytic cysteine residues" evidence="3">
    <location>
        <position position="164"/>
    </location>
</feature>
<name>A0A3G8QV11_9EURY</name>
<dbReference type="GO" id="GO:0009089">
    <property type="term" value="P:lysine biosynthetic process via diaminopimelate"/>
    <property type="evidence" value="ECO:0007669"/>
    <property type="project" value="UniProtKB-UniRule"/>
</dbReference>
<evidence type="ECO:0000256" key="4">
    <source>
        <dbReference type="NCBIfam" id="TIGR00652"/>
    </source>
</evidence>
<dbReference type="EC" id="5.1.1.7" evidence="3 4"/>
<feature type="binding site" evidence="3">
    <location>
        <begin position="224"/>
        <end position="225"/>
    </location>
    <ligand>
        <name>substrate</name>
    </ligand>
</feature>
<dbReference type="KEGG" id="haer:DU502_09425"/>
<dbReference type="InterPro" id="IPR001653">
    <property type="entry name" value="DAP_epimerase_DapF"/>
</dbReference>
<feature type="active site" description="Proton donor" evidence="3">
    <location>
        <position position="83"/>
    </location>
</feature>
<evidence type="ECO:0000313" key="6">
    <source>
        <dbReference type="EMBL" id="RMB25309.1"/>
    </source>
</evidence>
<proteinExistence type="inferred from homology"/>
<dbReference type="UniPathway" id="UPA00034">
    <property type="reaction ID" value="UER00025"/>
</dbReference>
<reference evidence="5 8" key="2">
    <citation type="submission" date="2018-07" db="EMBL/GenBank/DDBJ databases">
        <title>Genome sequences of Haloplanus aerogenes JCM 16430T.</title>
        <authorList>
            <person name="Kim Y.B."/>
            <person name="Roh S.W."/>
        </authorList>
    </citation>
    <scope>NUCLEOTIDE SEQUENCE [LARGE SCALE GENOMIC DNA]</scope>
    <source>
        <strain evidence="5 8">JCM 16430</strain>
    </source>
</reference>
<evidence type="ECO:0000256" key="2">
    <source>
        <dbReference type="ARBA" id="ARBA00023235"/>
    </source>
</evidence>
<dbReference type="RefSeq" id="WP_121919126.1">
    <property type="nucleotide sequence ID" value="NZ_CP034145.1"/>
</dbReference>
<feature type="binding site" evidence="3">
    <location>
        <position position="74"/>
    </location>
    <ligand>
        <name>substrate</name>
    </ligand>
</feature>
<reference evidence="6 7" key="1">
    <citation type="journal article" date="2015" name="Stand. Genomic Sci.">
        <title>Genomic Encyclopedia of Bacterial and Archaeal Type Strains, Phase III: the genomes of soil and plant-associated and newly described type strains.</title>
        <authorList>
            <person name="Whitman W.B."/>
            <person name="Woyke T."/>
            <person name="Klenk H.P."/>
            <person name="Zhou Y."/>
            <person name="Lilburn T.G."/>
            <person name="Beck B.J."/>
            <person name="De Vos P."/>
            <person name="Vandamme P."/>
            <person name="Eisen J.A."/>
            <person name="Garrity G."/>
            <person name="Hugenholtz P."/>
            <person name="Kyrpides N.C."/>
        </authorList>
    </citation>
    <scope>NUCLEOTIDE SEQUENCE [LARGE SCALE GENOMIC DNA]</scope>
    <source>
        <strain evidence="6 7">CGMCC 1.10124</strain>
    </source>
</reference>
<comment type="similarity">
    <text evidence="1 3">Belongs to the diaminopimelate epimerase family.</text>
</comment>
<dbReference type="Gene3D" id="3.10.310.10">
    <property type="entry name" value="Diaminopimelate Epimerase, Chain A, domain 1"/>
    <property type="match status" value="2"/>
</dbReference>
<dbReference type="AlphaFoldDB" id="A0A3G8QV11"/>
<feature type="binding site" evidence="3">
    <location>
        <begin position="235"/>
        <end position="236"/>
    </location>
    <ligand>
        <name>substrate</name>
    </ligand>
</feature>
<dbReference type="PANTHER" id="PTHR31689:SF0">
    <property type="entry name" value="DIAMINOPIMELATE EPIMERASE"/>
    <property type="match status" value="1"/>
</dbReference>
<feature type="active site" description="Proton acceptor" evidence="3">
    <location>
        <position position="234"/>
    </location>
</feature>
<dbReference type="Proteomes" id="UP000282007">
    <property type="component" value="Chromosome"/>
</dbReference>
<evidence type="ECO:0000313" key="5">
    <source>
        <dbReference type="EMBL" id="AZH25588.1"/>
    </source>
</evidence>
<keyword evidence="3" id="KW-0457">Lysine biosynthesis</keyword>
<dbReference type="NCBIfam" id="TIGR00652">
    <property type="entry name" value="DapF"/>
    <property type="match status" value="1"/>
</dbReference>
<dbReference type="GO" id="GO:0008837">
    <property type="term" value="F:diaminopimelate epimerase activity"/>
    <property type="evidence" value="ECO:0007669"/>
    <property type="project" value="UniProtKB-UniRule"/>
</dbReference>
<accession>A0A3G8QV11</accession>
<feature type="site" description="Could be important to modulate the pK values of the two catalytic cysteine residues" evidence="3">
    <location>
        <position position="224"/>
    </location>
</feature>
<evidence type="ECO:0000256" key="3">
    <source>
        <dbReference type="HAMAP-Rule" id="MF_00197"/>
    </source>
</evidence>
<organism evidence="5 8">
    <name type="scientific">Haloplanus aerogenes</name>
    <dbReference type="NCBI Taxonomy" id="660522"/>
    <lineage>
        <taxon>Archaea</taxon>
        <taxon>Methanobacteriati</taxon>
        <taxon>Methanobacteriota</taxon>
        <taxon>Stenosarchaea group</taxon>
        <taxon>Halobacteria</taxon>
        <taxon>Halobacteriales</taxon>
        <taxon>Haloferacaceae</taxon>
        <taxon>Haloplanus</taxon>
    </lineage>
</organism>
<gene>
    <name evidence="3 5" type="primary">dapF</name>
    <name evidence="6" type="ORF">ATH50_0395</name>
    <name evidence="5" type="ORF">DU502_09425</name>
</gene>
<dbReference type="SUPFAM" id="SSF54506">
    <property type="entry name" value="Diaminopimelate epimerase-like"/>
    <property type="match status" value="2"/>
</dbReference>
<dbReference type="OrthoDB" id="358699at2157"/>
<comment type="subcellular location">
    <subcellularLocation>
        <location evidence="3">Cytoplasm</location>
    </subcellularLocation>
</comment>
<evidence type="ECO:0000313" key="8">
    <source>
        <dbReference type="Proteomes" id="UP000282007"/>
    </source>
</evidence>
<dbReference type="PANTHER" id="PTHR31689">
    <property type="entry name" value="DIAMINOPIMELATE EPIMERASE, CHLOROPLASTIC"/>
    <property type="match status" value="1"/>
</dbReference>
<dbReference type="HAMAP" id="MF_00197">
    <property type="entry name" value="DAP_epimerase"/>
    <property type="match status" value="1"/>
</dbReference>
<comment type="pathway">
    <text evidence="3">Amino-acid biosynthesis; L-lysine biosynthesis via DAP pathway; DL-2,6-diaminopimelate from LL-2,6-diaminopimelate: step 1/1.</text>
</comment>
<protein>
    <recommendedName>
        <fullName evidence="3 4">Diaminopimelate epimerase</fullName>
        <shortName evidence="3">DAP epimerase</shortName>
        <ecNumber evidence="3 4">5.1.1.7</ecNumber>
    </recommendedName>
    <alternativeName>
        <fullName evidence="3">PLP-independent amino acid racemase</fullName>
    </alternativeName>
</protein>